<evidence type="ECO:0000256" key="2">
    <source>
        <dbReference type="ARBA" id="ARBA00009810"/>
    </source>
</evidence>
<dbReference type="PANTHER" id="PTHR32552:SF81">
    <property type="entry name" value="TONB-DEPENDENT OUTER MEMBRANE RECEPTOR"/>
    <property type="match status" value="1"/>
</dbReference>
<name>A0A2D2DVP2_9BURK</name>
<keyword evidence="7" id="KW-0408">Iron</keyword>
<evidence type="ECO:0000256" key="13">
    <source>
        <dbReference type="PROSITE-ProRule" id="PRU01360"/>
    </source>
</evidence>
<dbReference type="Pfam" id="PF07715">
    <property type="entry name" value="Plug"/>
    <property type="match status" value="1"/>
</dbReference>
<dbReference type="KEGG" id="mass:CR152_21400"/>
<dbReference type="Proteomes" id="UP000229897">
    <property type="component" value="Chromosome"/>
</dbReference>
<keyword evidence="10 13" id="KW-0472">Membrane</keyword>
<dbReference type="OrthoDB" id="99480at2"/>
<dbReference type="PANTHER" id="PTHR32552">
    <property type="entry name" value="FERRICHROME IRON RECEPTOR-RELATED"/>
    <property type="match status" value="1"/>
</dbReference>
<dbReference type="InterPro" id="IPR036942">
    <property type="entry name" value="Beta-barrel_TonB_sf"/>
</dbReference>
<evidence type="ECO:0000256" key="1">
    <source>
        <dbReference type="ARBA" id="ARBA00004571"/>
    </source>
</evidence>
<evidence type="ECO:0000256" key="5">
    <source>
        <dbReference type="ARBA" id="ARBA00022496"/>
    </source>
</evidence>
<evidence type="ECO:0000256" key="10">
    <source>
        <dbReference type="ARBA" id="ARBA00023136"/>
    </source>
</evidence>
<dbReference type="InterPro" id="IPR012910">
    <property type="entry name" value="Plug_dom"/>
</dbReference>
<dbReference type="GO" id="GO:0006826">
    <property type="term" value="P:iron ion transport"/>
    <property type="evidence" value="ECO:0007669"/>
    <property type="project" value="UniProtKB-KW"/>
</dbReference>
<evidence type="ECO:0000256" key="3">
    <source>
        <dbReference type="ARBA" id="ARBA00022448"/>
    </source>
</evidence>
<comment type="similarity">
    <text evidence="2 13 14">Belongs to the TonB-dependent receptor family.</text>
</comment>
<dbReference type="Pfam" id="PF00593">
    <property type="entry name" value="TonB_dep_Rec_b-barrel"/>
    <property type="match status" value="1"/>
</dbReference>
<dbReference type="InterPro" id="IPR039426">
    <property type="entry name" value="TonB-dep_rcpt-like"/>
</dbReference>
<dbReference type="Gene3D" id="2.40.170.20">
    <property type="entry name" value="TonB-dependent receptor, beta-barrel domain"/>
    <property type="match status" value="1"/>
</dbReference>
<evidence type="ECO:0000256" key="11">
    <source>
        <dbReference type="ARBA" id="ARBA00023170"/>
    </source>
</evidence>
<keyword evidence="3 13" id="KW-0813">Transport</keyword>
<dbReference type="GO" id="GO:0009279">
    <property type="term" value="C:cell outer membrane"/>
    <property type="evidence" value="ECO:0007669"/>
    <property type="project" value="UniProtKB-SubCell"/>
</dbReference>
<organism evidence="17 18">
    <name type="scientific">Massilia violaceinigra</name>
    <dbReference type="NCBI Taxonomy" id="2045208"/>
    <lineage>
        <taxon>Bacteria</taxon>
        <taxon>Pseudomonadati</taxon>
        <taxon>Pseudomonadota</taxon>
        <taxon>Betaproteobacteria</taxon>
        <taxon>Burkholderiales</taxon>
        <taxon>Oxalobacteraceae</taxon>
        <taxon>Telluria group</taxon>
        <taxon>Massilia</taxon>
    </lineage>
</organism>
<comment type="subcellular location">
    <subcellularLocation>
        <location evidence="1 13">Cell outer membrane</location>
        <topology evidence="1 13">Multi-pass membrane protein</topology>
    </subcellularLocation>
</comment>
<keyword evidence="6 13" id="KW-0812">Transmembrane</keyword>
<evidence type="ECO:0000256" key="7">
    <source>
        <dbReference type="ARBA" id="ARBA00023004"/>
    </source>
</evidence>
<keyword evidence="11 17" id="KW-0675">Receptor</keyword>
<evidence type="ECO:0000256" key="12">
    <source>
        <dbReference type="ARBA" id="ARBA00023237"/>
    </source>
</evidence>
<dbReference type="InterPro" id="IPR000531">
    <property type="entry name" value="Beta-barrel_TonB"/>
</dbReference>
<keyword evidence="18" id="KW-1185">Reference proteome</keyword>
<dbReference type="Gene3D" id="2.170.130.10">
    <property type="entry name" value="TonB-dependent receptor, plug domain"/>
    <property type="match status" value="1"/>
</dbReference>
<evidence type="ECO:0000256" key="4">
    <source>
        <dbReference type="ARBA" id="ARBA00022452"/>
    </source>
</evidence>
<sequence length="682" mass="73985">MLLLAMPAFANATVDGDTPSSVQQVRVSASLIPLGVADSANQGTVTARQLENRPLLRTGELLEAVPGLIVTQHAGDGKANQYFARGFNLDHGTDFRTSVMGMPVNLPTNAHGQGYSDLNFLIPELVSTIAYKKGTYYAEEGDFSVAGAAAFDYVRQMEQGLLSLEAGQNRFSRALVANATPLATGTLLYALERAGQDGPWERPEDYKRVNGVLSYSWRRGDDDVRVTAMGMHSSWTSTDQVPQRALDAGLIGRYGTLAPTDGGETSRYSLSGEWSRQYGTGSARANAYFIKSRLDLFSDFTYALDDPEHGDQFHQAESRQVLGLNAERTWRHALGPFASETALGVQLRQDRLAPVGLYASQARQRRSTVREDRVKERSGALYLSNSTVWAPWLRTVAGLRADRYAFDVHSDTSANSGKVNAGITSPKFTAIFTLGKNAEMYLNWGRGFHSNDGRGVTGTVDPKTGLAVDADGADIKPATPLVRGTGEEAGLRLAGLAPGMQTTIAAWKLDLDSELIFIGDAGTTEAGRPSRRHGIELANFYTPAKDWIIDANLAWSHARFRDSDPAGAFIPGSITRTASLGVSGAAGPWSGGVRLRYFGPRALVEDDAVRSPSSTLLNMKLGYRLAPRLKLTVEVLNLLDRRASDIDYYYASQLPGESAPVADIHTHPGEMRTLRAGLAWRF</sequence>
<evidence type="ECO:0000256" key="6">
    <source>
        <dbReference type="ARBA" id="ARBA00022692"/>
    </source>
</evidence>
<evidence type="ECO:0000313" key="17">
    <source>
        <dbReference type="EMBL" id="ATQ79037.1"/>
    </source>
</evidence>
<feature type="domain" description="TonB-dependent receptor-like beta-barrel" evidence="15">
    <location>
        <begin position="234"/>
        <end position="638"/>
    </location>
</feature>
<dbReference type="SUPFAM" id="SSF56935">
    <property type="entry name" value="Porins"/>
    <property type="match status" value="1"/>
</dbReference>
<evidence type="ECO:0000256" key="14">
    <source>
        <dbReference type="RuleBase" id="RU003357"/>
    </source>
</evidence>
<keyword evidence="9 14" id="KW-0798">TonB box</keyword>
<dbReference type="AlphaFoldDB" id="A0A2D2DVP2"/>
<gene>
    <name evidence="17" type="ORF">CR152_21400</name>
</gene>
<evidence type="ECO:0000256" key="8">
    <source>
        <dbReference type="ARBA" id="ARBA00023065"/>
    </source>
</evidence>
<keyword evidence="5" id="KW-0410">Iron transport</keyword>
<evidence type="ECO:0000313" key="18">
    <source>
        <dbReference type="Proteomes" id="UP000229897"/>
    </source>
</evidence>
<accession>A0A2D2DVP2</accession>
<keyword evidence="4 13" id="KW-1134">Transmembrane beta strand</keyword>
<evidence type="ECO:0000256" key="9">
    <source>
        <dbReference type="ARBA" id="ARBA00023077"/>
    </source>
</evidence>
<keyword evidence="12 13" id="KW-0998">Cell outer membrane</keyword>
<keyword evidence="8" id="KW-0406">Ion transport</keyword>
<proteinExistence type="inferred from homology"/>
<evidence type="ECO:0000259" key="15">
    <source>
        <dbReference type="Pfam" id="PF00593"/>
    </source>
</evidence>
<reference evidence="17" key="1">
    <citation type="submission" date="2017-10" db="EMBL/GenBank/DDBJ databases">
        <title>Massilia psychrophilum sp. nov., a novel purple-pigmented bacterium isolated from Tianshan glacier, Xinjiang Municipality, China.</title>
        <authorList>
            <person name="Wang H."/>
        </authorList>
    </citation>
    <scope>NUCLEOTIDE SEQUENCE [LARGE SCALE GENOMIC DNA]</scope>
    <source>
        <strain evidence="17">B2</strain>
    </source>
</reference>
<evidence type="ECO:0000259" key="16">
    <source>
        <dbReference type="Pfam" id="PF07715"/>
    </source>
</evidence>
<feature type="domain" description="TonB-dependent receptor plug" evidence="16">
    <location>
        <begin position="44"/>
        <end position="148"/>
    </location>
</feature>
<dbReference type="PROSITE" id="PS52016">
    <property type="entry name" value="TONB_DEPENDENT_REC_3"/>
    <property type="match status" value="1"/>
</dbReference>
<protein>
    <submittedName>
        <fullName evidence="17">TonB-dependent receptor</fullName>
    </submittedName>
</protein>
<dbReference type="InterPro" id="IPR037066">
    <property type="entry name" value="Plug_dom_sf"/>
</dbReference>
<dbReference type="EMBL" id="CP024608">
    <property type="protein sequence ID" value="ATQ79037.1"/>
    <property type="molecule type" value="Genomic_DNA"/>
</dbReference>